<dbReference type="EnsemblMetazoa" id="ADAC009749-RA">
    <property type="protein sequence ID" value="ADAC009749-PA"/>
    <property type="gene ID" value="ADAC009749"/>
</dbReference>
<reference evidence="2" key="3">
    <citation type="journal article" date="2013" name="Nucleic Acids Res.">
        <title>The genome of Anopheles darlingi, the main neotropical malaria vector.</title>
        <authorList>
            <person name="Marinotti O."/>
            <person name="Cerqueira G.C."/>
            <person name="de Almeida L.G."/>
            <person name="Ferro M.I."/>
            <person name="Loreto E.L."/>
            <person name="Zaha A."/>
            <person name="Teixeira S.M."/>
            <person name="Wespiser A.R."/>
            <person name="Almeida E Silva A."/>
            <person name="Schlindwein A.D."/>
            <person name="Pacheco A.C."/>
            <person name="Silva A.L."/>
            <person name="Graveley B.R."/>
            <person name="Walenz B.P."/>
            <person name="Lima Bde A."/>
            <person name="Ribeiro C.A."/>
            <person name="Nunes-Silva C.G."/>
            <person name="de Carvalho C.R."/>
            <person name="Soares C.M."/>
            <person name="de Menezes C.B."/>
            <person name="Matiolli C."/>
            <person name="Caffrey D."/>
            <person name="Araujo D.A."/>
            <person name="de Oliveira D.M."/>
            <person name="Golenbock D."/>
            <person name="Grisard E.C."/>
            <person name="Fantinatti-Garboggini F."/>
            <person name="de Carvalho F.M."/>
            <person name="Barcellos F.G."/>
            <person name="Prosdocimi F."/>
            <person name="May G."/>
            <person name="Azevedo Junior G.M."/>
            <person name="Guimaraes G.M."/>
            <person name="Goldman G.H."/>
            <person name="Padilha I.Q."/>
            <person name="Batista Jda S."/>
            <person name="Ferro J.A."/>
            <person name="Ribeiro J.M."/>
            <person name="Fietto J.L."/>
            <person name="Dabbas K.M."/>
            <person name="Cerdeira L."/>
            <person name="Agnez-Lima L.F."/>
            <person name="Brocchi M."/>
            <person name="de Carvalho M.O."/>
            <person name="Teixeira Mde M."/>
            <person name="Diniz Maia Mde M."/>
            <person name="Goldman M.H."/>
            <person name="Cruz Schneider M.P."/>
            <person name="Felipe M.S."/>
            <person name="Hungria M."/>
            <person name="Nicolas M.F."/>
            <person name="Pereira M."/>
            <person name="Montes M.A."/>
            <person name="Cantao M.E."/>
            <person name="Vincentz M."/>
            <person name="Rafael M.S."/>
            <person name="Silverman N."/>
            <person name="Stoco P.H."/>
            <person name="Souza R.C."/>
            <person name="Vicentini R."/>
            <person name="Gazzinelli R.T."/>
            <person name="Neves Rde O."/>
            <person name="Silva R."/>
            <person name="Astolfi-Filho S."/>
            <person name="Maciel T.E."/>
            <person name="Urmenyi T.P."/>
            <person name="Tadei W.P."/>
            <person name="Camargo E.P."/>
            <person name="de Vasconcelos A.T."/>
        </authorList>
    </citation>
    <scope>NUCLEOTIDE SEQUENCE</scope>
</reference>
<protein>
    <submittedName>
        <fullName evidence="2">Rev7</fullName>
    </submittedName>
</protein>
<dbReference type="PANTHER" id="PTHR11842:SF10">
    <property type="entry name" value="MITOTIC SPINDLE ASSEMBLY CHECKPOINT PROTEIN MAD2B"/>
    <property type="match status" value="1"/>
</dbReference>
<dbReference type="OMA" id="QYQEFPW"/>
<dbReference type="Proteomes" id="UP000000673">
    <property type="component" value="Unassembled WGS sequence"/>
</dbReference>
<dbReference type="PROSITE" id="PS50815">
    <property type="entry name" value="HORMA"/>
    <property type="match status" value="1"/>
</dbReference>
<reference evidence="2 4" key="1">
    <citation type="journal article" date="2010" name="BMC Genomics">
        <title>Combination of measures distinguishes pre-miRNAs from other stem-loops in the genome of the newly sequenced Anopheles darlingi.</title>
        <authorList>
            <person name="Mendes N.D."/>
            <person name="Freitas A.T."/>
            <person name="Vasconcelos A.T."/>
            <person name="Sagot M.F."/>
        </authorList>
    </citation>
    <scope>NUCLEOTIDE SEQUENCE</scope>
</reference>
<evidence type="ECO:0000313" key="4">
    <source>
        <dbReference type="Proteomes" id="UP000000673"/>
    </source>
</evidence>
<dbReference type="eggNOG" id="KOG3186">
    <property type="taxonomic scope" value="Eukaryota"/>
</dbReference>
<dbReference type="VEuPathDB" id="VectorBase:ADAC009749"/>
<name>W5J776_ANODA</name>
<dbReference type="InterPro" id="IPR036570">
    <property type="entry name" value="HORMA_dom_sf"/>
</dbReference>
<dbReference type="FunCoup" id="W5J776">
    <property type="interactions" value="93"/>
</dbReference>
<dbReference type="InterPro" id="IPR045091">
    <property type="entry name" value="Mad2-like"/>
</dbReference>
<reference evidence="3" key="4">
    <citation type="submission" date="2015-06" db="UniProtKB">
        <authorList>
            <consortium name="EnsemblMetazoa"/>
        </authorList>
    </citation>
    <scope>IDENTIFICATION</scope>
</reference>
<accession>W5J776</accession>
<evidence type="ECO:0000259" key="1">
    <source>
        <dbReference type="PROSITE" id="PS50815"/>
    </source>
</evidence>
<dbReference type="PANTHER" id="PTHR11842">
    <property type="entry name" value="MITOTIC SPINDLE ASSEMBLY CHECKPOINT PROTEIN MAD2"/>
    <property type="match status" value="1"/>
</dbReference>
<dbReference type="HOGENOM" id="CLU_050394_2_0_1"/>
<dbReference type="SUPFAM" id="SSF56019">
    <property type="entry name" value="The spindle assembly checkpoint protein mad2"/>
    <property type="match status" value="1"/>
</dbReference>
<sequence length="208" mass="23910">MSALTKNLENDAIIEMLEIYINSILYKRKLYPEAVFRVRKAYNIPIYVSIYEALNKHIASTLQTARELNRAGKLHRLVIAILTNGQPSESYTFQFDHQGFALENDENMIHFEEEVRKSLLSLDARMKDLPTLDAERENTTFKIYLQCPESAHVQIAAHPRLSSFPFVKESITSQPLEESKVQLLPVVHTKHTGIDIFVEEHVTSVLDK</sequence>
<dbReference type="Gene3D" id="3.30.900.10">
    <property type="entry name" value="HORMA domain"/>
    <property type="match status" value="1"/>
</dbReference>
<dbReference type="AlphaFoldDB" id="W5J776"/>
<proteinExistence type="predicted"/>
<dbReference type="EMBL" id="ADMH02002125">
    <property type="protein sequence ID" value="ETN58720.1"/>
    <property type="molecule type" value="Genomic_DNA"/>
</dbReference>
<dbReference type="STRING" id="43151.W5J776"/>
<dbReference type="InterPro" id="IPR003511">
    <property type="entry name" value="HORMA_dom"/>
</dbReference>
<gene>
    <name evidence="2" type="ORF">AND_009749</name>
</gene>
<dbReference type="VEuPathDB" id="VectorBase:ADAR2_008293"/>
<feature type="domain" description="HORMA" evidence="1">
    <location>
        <begin position="7"/>
        <end position="198"/>
    </location>
</feature>
<evidence type="ECO:0000313" key="3">
    <source>
        <dbReference type="EnsemblMetazoa" id="ADAC009749-PA"/>
    </source>
</evidence>
<dbReference type="Pfam" id="PF02301">
    <property type="entry name" value="HORMA"/>
    <property type="match status" value="1"/>
</dbReference>
<dbReference type="GO" id="GO:0016035">
    <property type="term" value="C:zeta DNA polymerase complex"/>
    <property type="evidence" value="ECO:0007669"/>
    <property type="project" value="TreeGrafter"/>
</dbReference>
<evidence type="ECO:0000313" key="2">
    <source>
        <dbReference type="EMBL" id="ETN58720.1"/>
    </source>
</evidence>
<keyword evidence="4" id="KW-1185">Reference proteome</keyword>
<organism evidence="2">
    <name type="scientific">Anopheles darlingi</name>
    <name type="common">Mosquito</name>
    <dbReference type="NCBI Taxonomy" id="43151"/>
    <lineage>
        <taxon>Eukaryota</taxon>
        <taxon>Metazoa</taxon>
        <taxon>Ecdysozoa</taxon>
        <taxon>Arthropoda</taxon>
        <taxon>Hexapoda</taxon>
        <taxon>Insecta</taxon>
        <taxon>Pterygota</taxon>
        <taxon>Neoptera</taxon>
        <taxon>Endopterygota</taxon>
        <taxon>Diptera</taxon>
        <taxon>Nematocera</taxon>
        <taxon>Culicoidea</taxon>
        <taxon>Culicidae</taxon>
        <taxon>Anophelinae</taxon>
        <taxon>Anopheles</taxon>
    </lineage>
</organism>
<reference evidence="2" key="2">
    <citation type="submission" date="2010-05" db="EMBL/GenBank/DDBJ databases">
        <authorList>
            <person name="Almeida L.G."/>
            <person name="Nicolas M.F."/>
            <person name="Souza R.C."/>
            <person name="Vasconcelos A.T.R."/>
        </authorList>
    </citation>
    <scope>NUCLEOTIDE SEQUENCE</scope>
</reference>